<evidence type="ECO:0000313" key="2">
    <source>
        <dbReference type="Proteomes" id="UP001056778"/>
    </source>
</evidence>
<keyword evidence="2" id="KW-1185">Reference proteome</keyword>
<sequence>MAACAVAGGIVTAACVAGHSLGEYAALCHAGAFGLEDGFKIISACRSMANGETREGCAMYAIIGSDEASVVAACEKGEWLRCPRQL</sequence>
<gene>
    <name evidence="1" type="ORF">MML48_4g00011131</name>
</gene>
<proteinExistence type="predicted"/>
<keyword evidence="1" id="KW-0808">Transferase</keyword>
<accession>A0ACB9T9A4</accession>
<evidence type="ECO:0000313" key="1">
    <source>
        <dbReference type="EMBL" id="KAI4463402.1"/>
    </source>
</evidence>
<comment type="caution">
    <text evidence="1">The sequence shown here is derived from an EMBL/GenBank/DDBJ whole genome shotgun (WGS) entry which is preliminary data.</text>
</comment>
<dbReference type="EMBL" id="CM043018">
    <property type="protein sequence ID" value="KAI4463402.1"/>
    <property type="molecule type" value="Genomic_DNA"/>
</dbReference>
<dbReference type="Proteomes" id="UP001056778">
    <property type="component" value="Chromosome 4"/>
</dbReference>
<name>A0ACB9T9A4_HOLOL</name>
<organism evidence="1 2">
    <name type="scientific">Holotrichia oblita</name>
    <name type="common">Chafer beetle</name>
    <dbReference type="NCBI Taxonomy" id="644536"/>
    <lineage>
        <taxon>Eukaryota</taxon>
        <taxon>Metazoa</taxon>
        <taxon>Ecdysozoa</taxon>
        <taxon>Arthropoda</taxon>
        <taxon>Hexapoda</taxon>
        <taxon>Insecta</taxon>
        <taxon>Pterygota</taxon>
        <taxon>Neoptera</taxon>
        <taxon>Endopterygota</taxon>
        <taxon>Coleoptera</taxon>
        <taxon>Polyphaga</taxon>
        <taxon>Scarabaeiformia</taxon>
        <taxon>Scarabaeidae</taxon>
        <taxon>Melolonthinae</taxon>
        <taxon>Holotrichia</taxon>
    </lineage>
</organism>
<keyword evidence="1" id="KW-0378">Hydrolase</keyword>
<protein>
    <submittedName>
        <fullName evidence="1">Acyl transferase/acyl hydrolase/lysophospholipase</fullName>
    </submittedName>
</protein>
<reference evidence="1" key="1">
    <citation type="submission" date="2022-04" db="EMBL/GenBank/DDBJ databases">
        <title>Chromosome-scale genome assembly of Holotrichia oblita Faldermann.</title>
        <authorList>
            <person name="Rongchong L."/>
        </authorList>
    </citation>
    <scope>NUCLEOTIDE SEQUENCE</scope>
    <source>
        <strain evidence="1">81SQS9</strain>
    </source>
</reference>